<dbReference type="PROSITE" id="PS51184">
    <property type="entry name" value="JMJC"/>
    <property type="match status" value="1"/>
</dbReference>
<feature type="compositionally biased region" description="Polar residues" evidence="9">
    <location>
        <begin position="1553"/>
        <end position="1564"/>
    </location>
</feature>
<feature type="region of interest" description="Disordered" evidence="9">
    <location>
        <begin position="258"/>
        <end position="291"/>
    </location>
</feature>
<dbReference type="SMART" id="SM00545">
    <property type="entry name" value="JmjN"/>
    <property type="match status" value="1"/>
</dbReference>
<dbReference type="InterPro" id="IPR001965">
    <property type="entry name" value="Znf_PHD"/>
</dbReference>
<dbReference type="FunFam" id="2.60.120.650:FF:000014">
    <property type="entry name" value="PHD transcription factor (Rum1)"/>
    <property type="match status" value="1"/>
</dbReference>
<dbReference type="OrthoDB" id="1678912at2759"/>
<dbReference type="SMART" id="SM01014">
    <property type="entry name" value="ARID"/>
    <property type="match status" value="1"/>
</dbReference>
<dbReference type="InterPro" id="IPR003347">
    <property type="entry name" value="JmjC_dom"/>
</dbReference>
<dbReference type="Pfam" id="PF00628">
    <property type="entry name" value="PHD"/>
    <property type="match status" value="2"/>
</dbReference>
<dbReference type="InterPro" id="IPR001606">
    <property type="entry name" value="ARID_dom"/>
</dbReference>
<feature type="compositionally biased region" description="Low complexity" evidence="9">
    <location>
        <begin position="7"/>
        <end position="21"/>
    </location>
</feature>
<dbReference type="InterPro" id="IPR019786">
    <property type="entry name" value="Zinc_finger_PHD-type_CS"/>
</dbReference>
<evidence type="ECO:0000313" key="15">
    <source>
        <dbReference type="Proteomes" id="UP000241818"/>
    </source>
</evidence>
<dbReference type="STRING" id="857342.A0A2T3B967"/>
<dbReference type="GO" id="GO:0006355">
    <property type="term" value="P:regulation of DNA-templated transcription"/>
    <property type="evidence" value="ECO:0007669"/>
    <property type="project" value="TreeGrafter"/>
</dbReference>
<dbReference type="SUPFAM" id="SSF57903">
    <property type="entry name" value="FYVE/PHD zinc finger"/>
    <property type="match status" value="2"/>
</dbReference>
<dbReference type="Gene3D" id="3.30.40.10">
    <property type="entry name" value="Zinc/RING finger domain, C3HC4 (zinc finger)"/>
    <property type="match status" value="2"/>
</dbReference>
<feature type="region of interest" description="Disordered" evidence="9">
    <location>
        <begin position="64"/>
        <end position="95"/>
    </location>
</feature>
<evidence type="ECO:0000256" key="1">
    <source>
        <dbReference type="ARBA" id="ARBA00004123"/>
    </source>
</evidence>
<feature type="compositionally biased region" description="Acidic residues" evidence="9">
    <location>
        <begin position="1728"/>
        <end position="1739"/>
    </location>
</feature>
<evidence type="ECO:0000259" key="11">
    <source>
        <dbReference type="PROSITE" id="PS51011"/>
    </source>
</evidence>
<feature type="region of interest" description="Disordered" evidence="9">
    <location>
        <begin position="1528"/>
        <end position="1610"/>
    </location>
</feature>
<feature type="region of interest" description="Disordered" evidence="9">
    <location>
        <begin position="1"/>
        <end position="51"/>
    </location>
</feature>
<dbReference type="InterPro" id="IPR004198">
    <property type="entry name" value="Znf_C5HC2"/>
</dbReference>
<organism evidence="14 15">
    <name type="scientific">Amorphotheca resinae ATCC 22711</name>
    <dbReference type="NCBI Taxonomy" id="857342"/>
    <lineage>
        <taxon>Eukaryota</taxon>
        <taxon>Fungi</taxon>
        <taxon>Dikarya</taxon>
        <taxon>Ascomycota</taxon>
        <taxon>Pezizomycotina</taxon>
        <taxon>Leotiomycetes</taxon>
        <taxon>Helotiales</taxon>
        <taxon>Amorphothecaceae</taxon>
        <taxon>Amorphotheca</taxon>
    </lineage>
</organism>
<keyword evidence="15" id="KW-1185">Reference proteome</keyword>
<dbReference type="InterPro" id="IPR019787">
    <property type="entry name" value="Znf_PHD-finger"/>
</dbReference>
<dbReference type="GO" id="GO:0008270">
    <property type="term" value="F:zinc ion binding"/>
    <property type="evidence" value="ECO:0007669"/>
    <property type="project" value="UniProtKB-KW"/>
</dbReference>
<dbReference type="InterPro" id="IPR036431">
    <property type="entry name" value="ARID_dom_sf"/>
</dbReference>
<reference evidence="14 15" key="1">
    <citation type="journal article" date="2018" name="New Phytol.">
        <title>Comparative genomics and transcriptomics depict ericoid mycorrhizal fungi as versatile saprotrophs and plant mutualists.</title>
        <authorList>
            <person name="Martino E."/>
            <person name="Morin E."/>
            <person name="Grelet G.A."/>
            <person name="Kuo A."/>
            <person name="Kohler A."/>
            <person name="Daghino S."/>
            <person name="Barry K.W."/>
            <person name="Cichocki N."/>
            <person name="Clum A."/>
            <person name="Dockter R.B."/>
            <person name="Hainaut M."/>
            <person name="Kuo R.C."/>
            <person name="LaButti K."/>
            <person name="Lindahl B.D."/>
            <person name="Lindquist E.A."/>
            <person name="Lipzen A."/>
            <person name="Khouja H.R."/>
            <person name="Magnuson J."/>
            <person name="Murat C."/>
            <person name="Ohm R.A."/>
            <person name="Singer S.W."/>
            <person name="Spatafora J.W."/>
            <person name="Wang M."/>
            <person name="Veneault-Fourrey C."/>
            <person name="Henrissat B."/>
            <person name="Grigoriev I.V."/>
            <person name="Martin F.M."/>
            <person name="Perotto S."/>
        </authorList>
    </citation>
    <scope>NUCLEOTIDE SEQUENCE [LARGE SCALE GENOMIC DNA]</scope>
    <source>
        <strain evidence="14 15">ATCC 22711</strain>
    </source>
</reference>
<keyword evidence="5" id="KW-0862">Zinc</keyword>
<keyword evidence="4 8" id="KW-0863">Zinc-finger</keyword>
<dbReference type="InterPro" id="IPR013637">
    <property type="entry name" value="Lys_sp_deMease-like_dom"/>
</dbReference>
<feature type="compositionally biased region" description="Polar residues" evidence="9">
    <location>
        <begin position="340"/>
        <end position="353"/>
    </location>
</feature>
<evidence type="ECO:0000259" key="10">
    <source>
        <dbReference type="PROSITE" id="PS50016"/>
    </source>
</evidence>
<keyword evidence="6" id="KW-0408">Iron</keyword>
<comment type="subcellular location">
    <subcellularLocation>
        <location evidence="1">Nucleus</location>
    </subcellularLocation>
</comment>
<dbReference type="InterPro" id="IPR013083">
    <property type="entry name" value="Znf_RING/FYVE/PHD"/>
</dbReference>
<dbReference type="Proteomes" id="UP000241818">
    <property type="component" value="Unassembled WGS sequence"/>
</dbReference>
<feature type="compositionally biased region" description="Basic and acidic residues" evidence="9">
    <location>
        <begin position="1709"/>
        <end position="1727"/>
    </location>
</feature>
<dbReference type="Pfam" id="PF02375">
    <property type="entry name" value="JmjN"/>
    <property type="match status" value="1"/>
</dbReference>
<proteinExistence type="predicted"/>
<feature type="domain" description="PHD-type" evidence="10">
    <location>
        <begin position="1336"/>
        <end position="1385"/>
    </location>
</feature>
<sequence length="1739" mass="196683">MVQVPMATAAASSTTVRASPARGSHSNTNTGRGKSGAPTNANNPAAAPLPLSAMHSAPLDMTSVERRGQATASRETSKRIRPHGLQEAPTYRPTEEEFKDPFEYMKKIAPEASQYGICKIIPPESWKPDFAIDTERFHFRTRKQELNSVEGSTRANLTYLDQLAKFHKQHGTNLNRFPSVDKRPLDLYKLKKAVETRGGFEKVCKLKKWAEIGRDLGYSGKIMSSLSTSLKNSYQRWLFPYEEYLRLAKPGVHQQLEYEYGGPLTPSPANSPLKRSHQHTPSSLRGESPAIRATDALNASMKDEFEKNMKNIPMLDTPTPQPPQPVTSGFTPVNAGGFTPVNSAPATFTPVSSNRREREENGYTPPPRRPFDSPRSAKVTPEYKPSALSSAPVINGFTSNPMLKRQLSHDSIDSRKTSQPPPDENENGGRRSKRLKKDAVPTVAGSHMTLFRPTPPRIPGERGSSTPGEKCEHCGKSDDRGNILICESCDHGYHMYCLDPRVTHKPDYDWHCPRCLVGDGQFGFEEGGIYSLKQFQEKAADFKEGYFQNKMPFDPVLNCPRPVTEDDIEREFWRLVASLEETVEVEYGADIHSTTHGSGFPTIEKNPQDPYSTDPWNLNIMPYHPSSLFRHIKSDISGMTVPWLYVGMIFSTFCWHNEDHYAYSANYQHFGSTKTWYGIPGADTEKFEAAMREAVPELFETQPDLLFQLVTLLTPEQLKKAGVRVYALDQRAGQFVITFPKAYHAGFNHGFNFNEAVNFAPTDWEPFGDAGVERLQQFRRQPCFSHDELLWTAAEGSATNGVTIQTAKWLAPALERLRDRAAAQRQFFLEKHKTHEGACVITDVIEGAGPRCHIGFTIDEEDVPEEEYQCAYCKAYAYISRFKCNKSGKVMCLYHAGNYECCDMPEEQRYAGKNHTMHYRRTAEAIEAMYQKVADKARLPELWEEKVEKTLEEDPTPSLKTLRALLNEGERIPYELKSLPTLRTFVDRCNEWVEEATNYIVRKQQNRRKNEKAWRKGSKAAELEERDRELRKVENVVKLLKEADRIGFDCPEITQLRERAEAINNFQREARLAISNVVLRQTREFEDLLETGRGFNVDMPEIEKLDKIVQQMKWNDRARDNRGQFLSLKDVSDMIEEGIKLEIPEYNDYLNHYKEQKAAGMAWEAKAKELINAEVVHYPQLEALSNQAQAAALPVSSETLAAVDQILNKQREAHRQIISLCERSKDPDFTKRPKYSEVRETMERLTELNSKPNGTLDLEKEQKRHEDWMRKGKKLFGKANAPLHILKSHMEYVLERNLDCFDINADKPRLPAEPASREPSPSDAKLHSWEDPRFREVFCICRRIEAGMMIECELCHEWYHGKCLKIARGKVKEDEKYTCPICDWRVRIPRDAARPKLEDLQAWQDEIPNLPFQPDEEQILEKIINNAQEFRQHVAPFCNPVMATADEAETQRFYLRKIEGAEILLAYETNFFRQELHKWSPVAPDPPPVLESSKSTRKPRPTKLQKLMAQHGVDDPEALPQNLRTKPHTFKRKSSEPQAARPQPLQPAPGRSDSGTPTSHTFPVSSAMGHHGLQGPILSGLHDGSGHAHPTHYGGFAGVQDGHFNINPRESSREAFTPHAFLNSDSLQGPGFGGVSPRQSAMFNDRGFGAIDGVATLGGVGSPIRDSFGGLGSSQGLGGSTPAGGQDLKQMFNDLTNQADEDDSQPSKGKGENGEKERERDGETKWEEGEDMELFFDGP</sequence>
<dbReference type="InterPro" id="IPR011011">
    <property type="entry name" value="Znf_FYVE_PHD"/>
</dbReference>
<dbReference type="SMART" id="SM00249">
    <property type="entry name" value="PHD"/>
    <property type="match status" value="2"/>
</dbReference>
<dbReference type="Gene3D" id="2.60.120.650">
    <property type="entry name" value="Cupin"/>
    <property type="match status" value="1"/>
</dbReference>
<dbReference type="GO" id="GO:0034647">
    <property type="term" value="F:histone H3K4me/H3K4me2/H3K4me3 demethylase activity"/>
    <property type="evidence" value="ECO:0007669"/>
    <property type="project" value="TreeGrafter"/>
</dbReference>
<dbReference type="FunFam" id="1.10.150.60:FF:000010">
    <property type="entry name" value="PHD transcription factor (Rum1)"/>
    <property type="match status" value="1"/>
</dbReference>
<dbReference type="CDD" id="cd16100">
    <property type="entry name" value="ARID"/>
    <property type="match status" value="1"/>
</dbReference>
<dbReference type="EMBL" id="KZ679008">
    <property type="protein sequence ID" value="PSS23383.1"/>
    <property type="molecule type" value="Genomic_DNA"/>
</dbReference>
<feature type="compositionally biased region" description="Basic and acidic residues" evidence="9">
    <location>
        <begin position="407"/>
        <end position="416"/>
    </location>
</feature>
<feature type="domain" description="JmjC" evidence="13">
    <location>
        <begin position="610"/>
        <end position="776"/>
    </location>
</feature>
<dbReference type="Gene3D" id="1.10.150.60">
    <property type="entry name" value="ARID DNA-binding domain"/>
    <property type="match status" value="1"/>
</dbReference>
<feature type="compositionally biased region" description="Gly residues" evidence="9">
    <location>
        <begin position="1671"/>
        <end position="1682"/>
    </location>
</feature>
<evidence type="ECO:0000256" key="5">
    <source>
        <dbReference type="ARBA" id="ARBA00022833"/>
    </source>
</evidence>
<dbReference type="RefSeq" id="XP_024723429.1">
    <property type="nucleotide sequence ID" value="XM_024870039.1"/>
</dbReference>
<evidence type="ECO:0000313" key="14">
    <source>
        <dbReference type="EMBL" id="PSS23383.1"/>
    </source>
</evidence>
<keyword evidence="7" id="KW-0539">Nucleus</keyword>
<evidence type="ECO:0000256" key="7">
    <source>
        <dbReference type="ARBA" id="ARBA00023242"/>
    </source>
</evidence>
<evidence type="ECO:0000256" key="9">
    <source>
        <dbReference type="SAM" id="MobiDB-lite"/>
    </source>
</evidence>
<evidence type="ECO:0000259" key="13">
    <source>
        <dbReference type="PROSITE" id="PS51184"/>
    </source>
</evidence>
<dbReference type="Pfam" id="PF01388">
    <property type="entry name" value="ARID"/>
    <property type="match status" value="1"/>
</dbReference>
<evidence type="ECO:0000259" key="12">
    <source>
        <dbReference type="PROSITE" id="PS51183"/>
    </source>
</evidence>
<feature type="compositionally biased region" description="Low complexity" evidence="9">
    <location>
        <begin position="35"/>
        <end position="51"/>
    </location>
</feature>
<dbReference type="SUPFAM" id="SSF46774">
    <property type="entry name" value="ARID-like"/>
    <property type="match status" value="1"/>
</dbReference>
<evidence type="ECO:0000256" key="3">
    <source>
        <dbReference type="ARBA" id="ARBA00022737"/>
    </source>
</evidence>
<protein>
    <submittedName>
        <fullName evidence="14">Uncharacterized protein</fullName>
    </submittedName>
</protein>
<dbReference type="SMART" id="SM00558">
    <property type="entry name" value="JmjC"/>
    <property type="match status" value="1"/>
</dbReference>
<evidence type="ECO:0000256" key="4">
    <source>
        <dbReference type="ARBA" id="ARBA00022771"/>
    </source>
</evidence>
<evidence type="ECO:0000256" key="6">
    <source>
        <dbReference type="ARBA" id="ARBA00023004"/>
    </source>
</evidence>
<dbReference type="FunFam" id="3.30.40.10:FF:000322">
    <property type="entry name" value="PHD transcription factor (Rum1)"/>
    <property type="match status" value="1"/>
</dbReference>
<dbReference type="SMART" id="SM00501">
    <property type="entry name" value="BRIGHT"/>
    <property type="match status" value="1"/>
</dbReference>
<dbReference type="GeneID" id="36578120"/>
<keyword evidence="3" id="KW-0677">Repeat</keyword>
<dbReference type="PROSITE" id="PS51183">
    <property type="entry name" value="JMJN"/>
    <property type="match status" value="1"/>
</dbReference>
<name>A0A2T3B967_AMORE</name>
<dbReference type="PROSITE" id="PS51011">
    <property type="entry name" value="ARID"/>
    <property type="match status" value="1"/>
</dbReference>
<dbReference type="SUPFAM" id="SSF51197">
    <property type="entry name" value="Clavaminate synthase-like"/>
    <property type="match status" value="1"/>
</dbReference>
<dbReference type="GO" id="GO:0003677">
    <property type="term" value="F:DNA binding"/>
    <property type="evidence" value="ECO:0007669"/>
    <property type="project" value="InterPro"/>
</dbReference>
<dbReference type="GO" id="GO:0005634">
    <property type="term" value="C:nucleus"/>
    <property type="evidence" value="ECO:0007669"/>
    <property type="project" value="UniProtKB-SubCell"/>
</dbReference>
<dbReference type="InParanoid" id="A0A2T3B967"/>
<feature type="region of interest" description="Disordered" evidence="9">
    <location>
        <begin position="315"/>
        <end position="473"/>
    </location>
</feature>
<dbReference type="GO" id="GO:0000785">
    <property type="term" value="C:chromatin"/>
    <property type="evidence" value="ECO:0007669"/>
    <property type="project" value="TreeGrafter"/>
</dbReference>
<dbReference type="PANTHER" id="PTHR10694:SF33">
    <property type="entry name" value="LYSINE-SPECIFIC DEMETHYLASE 5"/>
    <property type="match status" value="1"/>
</dbReference>
<evidence type="ECO:0000256" key="8">
    <source>
        <dbReference type="PROSITE-ProRule" id="PRU00146"/>
    </source>
</evidence>
<gene>
    <name evidence="14" type="ORF">M430DRAFT_97434</name>
</gene>
<dbReference type="PROSITE" id="PS01359">
    <property type="entry name" value="ZF_PHD_1"/>
    <property type="match status" value="2"/>
</dbReference>
<feature type="region of interest" description="Disordered" evidence="9">
    <location>
        <begin position="1479"/>
        <end position="1501"/>
    </location>
</feature>
<dbReference type="PANTHER" id="PTHR10694">
    <property type="entry name" value="LYSINE-SPECIFIC DEMETHYLASE"/>
    <property type="match status" value="1"/>
</dbReference>
<feature type="domain" description="ARID" evidence="11">
    <location>
        <begin position="153"/>
        <end position="246"/>
    </location>
</feature>
<feature type="domain" description="PHD-type" evidence="10">
    <location>
        <begin position="468"/>
        <end position="518"/>
    </location>
</feature>
<feature type="region of interest" description="Disordered" evidence="9">
    <location>
        <begin position="1671"/>
        <end position="1739"/>
    </location>
</feature>
<dbReference type="FunCoup" id="A0A2T3B967">
    <property type="interactions" value="318"/>
</dbReference>
<dbReference type="Pfam" id="PF02928">
    <property type="entry name" value="zf-C5HC2"/>
    <property type="match status" value="1"/>
</dbReference>
<feature type="domain" description="JmjN" evidence="12">
    <location>
        <begin position="88"/>
        <end position="129"/>
    </location>
</feature>
<dbReference type="InterPro" id="IPR003349">
    <property type="entry name" value="JmjN"/>
</dbReference>
<evidence type="ECO:0000256" key="2">
    <source>
        <dbReference type="ARBA" id="ARBA00022723"/>
    </source>
</evidence>
<dbReference type="CDD" id="cd15518">
    <property type="entry name" value="PHD_Ecm5p_Lid2p_like"/>
    <property type="match status" value="1"/>
</dbReference>
<accession>A0A2T3B967</accession>
<dbReference type="PROSITE" id="PS50016">
    <property type="entry name" value="ZF_PHD_2"/>
    <property type="match status" value="2"/>
</dbReference>
<dbReference type="Pfam" id="PF08429">
    <property type="entry name" value="PLU-1"/>
    <property type="match status" value="1"/>
</dbReference>
<keyword evidence="2" id="KW-0479">Metal-binding</keyword>
<dbReference type="Pfam" id="PF02373">
    <property type="entry name" value="JmjC"/>
    <property type="match status" value="1"/>
</dbReference>